<dbReference type="InterPro" id="IPR000772">
    <property type="entry name" value="Ricin_B_lectin"/>
</dbReference>
<protein>
    <submittedName>
        <fullName evidence="3">Ricin-type beta-trefoil lectin domain-containing protein</fullName>
    </submittedName>
</protein>
<evidence type="ECO:0000313" key="3">
    <source>
        <dbReference type="EMBL" id="MCP2169245.1"/>
    </source>
</evidence>
<accession>A0AAE3GKN9</accession>
<comment type="caution">
    <text evidence="3">The sequence shown here is derived from an EMBL/GenBank/DDBJ whole genome shotgun (WGS) entry which is preliminary data.</text>
</comment>
<evidence type="ECO:0000256" key="1">
    <source>
        <dbReference type="SAM" id="SignalP"/>
    </source>
</evidence>
<evidence type="ECO:0000313" key="4">
    <source>
        <dbReference type="Proteomes" id="UP001206128"/>
    </source>
</evidence>
<reference evidence="3" key="1">
    <citation type="submission" date="2022-06" db="EMBL/GenBank/DDBJ databases">
        <title>Genomic Encyclopedia of Archaeal and Bacterial Type Strains, Phase II (KMG-II): from individual species to whole genera.</title>
        <authorList>
            <person name="Goeker M."/>
        </authorList>
    </citation>
    <scope>NUCLEOTIDE SEQUENCE</scope>
    <source>
        <strain evidence="3">DSM 43935</strain>
    </source>
</reference>
<keyword evidence="1" id="KW-0732">Signal</keyword>
<evidence type="ECO:0000259" key="2">
    <source>
        <dbReference type="SMART" id="SM00458"/>
    </source>
</evidence>
<dbReference type="InterPro" id="IPR035992">
    <property type="entry name" value="Ricin_B-like_lectins"/>
</dbReference>
<feature type="signal peptide" evidence="1">
    <location>
        <begin position="1"/>
        <end position="28"/>
    </location>
</feature>
<dbReference type="PROSITE" id="PS50231">
    <property type="entry name" value="RICIN_B_LECTIN"/>
    <property type="match status" value="1"/>
</dbReference>
<organism evidence="3 4">
    <name type="scientific">Goodfellowiella coeruleoviolacea</name>
    <dbReference type="NCBI Taxonomy" id="334858"/>
    <lineage>
        <taxon>Bacteria</taxon>
        <taxon>Bacillati</taxon>
        <taxon>Actinomycetota</taxon>
        <taxon>Actinomycetes</taxon>
        <taxon>Pseudonocardiales</taxon>
        <taxon>Pseudonocardiaceae</taxon>
        <taxon>Goodfellowiella</taxon>
    </lineage>
</organism>
<dbReference type="EMBL" id="JAMTCK010000017">
    <property type="protein sequence ID" value="MCP2169245.1"/>
    <property type="molecule type" value="Genomic_DNA"/>
</dbReference>
<dbReference type="SUPFAM" id="SSF50370">
    <property type="entry name" value="Ricin B-like lectins"/>
    <property type="match status" value="1"/>
</dbReference>
<feature type="chain" id="PRO_5042208975" evidence="1">
    <location>
        <begin position="29"/>
        <end position="167"/>
    </location>
</feature>
<gene>
    <name evidence="3" type="ORF">LX83_006129</name>
</gene>
<proteinExistence type="predicted"/>
<dbReference type="SMART" id="SM00458">
    <property type="entry name" value="RICIN"/>
    <property type="match status" value="1"/>
</dbReference>
<dbReference type="PROSITE" id="PS51318">
    <property type="entry name" value="TAT"/>
    <property type="match status" value="1"/>
</dbReference>
<feature type="domain" description="Ricin B lectin" evidence="2">
    <location>
        <begin position="34"/>
        <end position="165"/>
    </location>
</feature>
<dbReference type="AlphaFoldDB" id="A0AAE3GKN9"/>
<dbReference type="Proteomes" id="UP001206128">
    <property type="component" value="Unassembled WGS sequence"/>
</dbReference>
<dbReference type="Pfam" id="PF00652">
    <property type="entry name" value="Ricin_B_lectin"/>
    <property type="match status" value="1"/>
</dbReference>
<dbReference type="RefSeq" id="WP_253777851.1">
    <property type="nucleotide sequence ID" value="NZ_JAMTCK010000017.1"/>
</dbReference>
<name>A0AAE3GKN9_9PSEU</name>
<dbReference type="Gene3D" id="2.80.10.50">
    <property type="match status" value="2"/>
</dbReference>
<sequence length="167" mass="18242">MPRVRTLLAMTGAAVLGVAMLGGPSAQAADADMTYQVIANVFDPSQVLDARAEGTESGTEIWTYSHHSGQNQLWSLQSWPNGTVGIVGKQSGRCITPTGPGGGLVLRDCEPYQRTQRWYRIYRPDGSITFENDLLPGQCLALGQYNNRAVLAYCDGYDTQNWRVRSA</sequence>
<dbReference type="CDD" id="cd00161">
    <property type="entry name" value="beta-trefoil_Ricin-like"/>
    <property type="match status" value="1"/>
</dbReference>
<dbReference type="InterPro" id="IPR006311">
    <property type="entry name" value="TAT_signal"/>
</dbReference>
<keyword evidence="4" id="KW-1185">Reference proteome</keyword>